<sequence length="108" mass="12298">MQEQGITFHNYKVFPTCPPSALMQAAIRFFMESMVRRRYPSGCSDVAQRSCQNVTSLGGEEVPSRNFQFESGLAEARLSLPMMTNCVLGSRVEWSRWKIQNVLSICDR</sequence>
<name>A0A016TEJ6_9BILA</name>
<proteinExistence type="predicted"/>
<dbReference type="EMBL" id="JARK01001444">
    <property type="protein sequence ID" value="EYC01404.1"/>
    <property type="molecule type" value="Genomic_DNA"/>
</dbReference>
<gene>
    <name evidence="1" type="primary">Acey_s0108.g83</name>
    <name evidence="1" type="ORF">Y032_0108g83</name>
</gene>
<keyword evidence="2" id="KW-1185">Reference proteome</keyword>
<reference evidence="2" key="1">
    <citation type="journal article" date="2015" name="Nat. Genet.">
        <title>The genome and transcriptome of the zoonotic hookworm Ancylostoma ceylanicum identify infection-specific gene families.</title>
        <authorList>
            <person name="Schwarz E.M."/>
            <person name="Hu Y."/>
            <person name="Antoshechkin I."/>
            <person name="Miller M.M."/>
            <person name="Sternberg P.W."/>
            <person name="Aroian R.V."/>
        </authorList>
    </citation>
    <scope>NUCLEOTIDE SEQUENCE</scope>
    <source>
        <strain evidence="2">HY135</strain>
    </source>
</reference>
<organism evidence="1 2">
    <name type="scientific">Ancylostoma ceylanicum</name>
    <dbReference type="NCBI Taxonomy" id="53326"/>
    <lineage>
        <taxon>Eukaryota</taxon>
        <taxon>Metazoa</taxon>
        <taxon>Ecdysozoa</taxon>
        <taxon>Nematoda</taxon>
        <taxon>Chromadorea</taxon>
        <taxon>Rhabditida</taxon>
        <taxon>Rhabditina</taxon>
        <taxon>Rhabditomorpha</taxon>
        <taxon>Strongyloidea</taxon>
        <taxon>Ancylostomatidae</taxon>
        <taxon>Ancylostomatinae</taxon>
        <taxon>Ancylostoma</taxon>
    </lineage>
</organism>
<comment type="caution">
    <text evidence="1">The sequence shown here is derived from an EMBL/GenBank/DDBJ whole genome shotgun (WGS) entry which is preliminary data.</text>
</comment>
<dbReference type="Proteomes" id="UP000024635">
    <property type="component" value="Unassembled WGS sequence"/>
</dbReference>
<evidence type="ECO:0000313" key="1">
    <source>
        <dbReference type="EMBL" id="EYC01404.1"/>
    </source>
</evidence>
<accession>A0A016TEJ6</accession>
<dbReference type="AlphaFoldDB" id="A0A016TEJ6"/>
<protein>
    <submittedName>
        <fullName evidence="1">Uncharacterized protein</fullName>
    </submittedName>
</protein>
<evidence type="ECO:0000313" key="2">
    <source>
        <dbReference type="Proteomes" id="UP000024635"/>
    </source>
</evidence>